<organism evidence="3 4">
    <name type="scientific">Angustibacter aerolatus</name>
    <dbReference type="NCBI Taxonomy" id="1162965"/>
    <lineage>
        <taxon>Bacteria</taxon>
        <taxon>Bacillati</taxon>
        <taxon>Actinomycetota</taxon>
        <taxon>Actinomycetes</taxon>
        <taxon>Kineosporiales</taxon>
        <taxon>Kineosporiaceae</taxon>
    </lineage>
</organism>
<evidence type="ECO:0000259" key="2">
    <source>
        <dbReference type="Pfam" id="PF01476"/>
    </source>
</evidence>
<evidence type="ECO:0000313" key="3">
    <source>
        <dbReference type="EMBL" id="GMA88466.1"/>
    </source>
</evidence>
<accession>A0ABQ6JJN4</accession>
<evidence type="ECO:0000313" key="4">
    <source>
        <dbReference type="Proteomes" id="UP001157017"/>
    </source>
</evidence>
<dbReference type="CDD" id="cd00118">
    <property type="entry name" value="LysM"/>
    <property type="match status" value="1"/>
</dbReference>
<dbReference type="Pfam" id="PF01476">
    <property type="entry name" value="LysM"/>
    <property type="match status" value="1"/>
</dbReference>
<dbReference type="InterPro" id="IPR036779">
    <property type="entry name" value="LysM_dom_sf"/>
</dbReference>
<dbReference type="Proteomes" id="UP001157017">
    <property type="component" value="Unassembled WGS sequence"/>
</dbReference>
<protein>
    <recommendedName>
        <fullName evidence="2">LysM domain-containing protein</fullName>
    </recommendedName>
</protein>
<dbReference type="Gene3D" id="3.10.350.10">
    <property type="entry name" value="LysM domain"/>
    <property type="match status" value="1"/>
</dbReference>
<proteinExistence type="predicted"/>
<sequence length="79" mass="8720">MVVRRGDSLWAVAARHLGRGADDVEVLHAWPRWWHTNRDVIGDDPDRLQPGTVLRVPSGADESGTETTARHVRTAGVGR</sequence>
<keyword evidence="4" id="KW-1185">Reference proteome</keyword>
<feature type="domain" description="LysM" evidence="2">
    <location>
        <begin position="2"/>
        <end position="16"/>
    </location>
</feature>
<dbReference type="EMBL" id="BSUZ01000001">
    <property type="protein sequence ID" value="GMA88466.1"/>
    <property type="molecule type" value="Genomic_DNA"/>
</dbReference>
<dbReference type="InterPro" id="IPR018392">
    <property type="entry name" value="LysM"/>
</dbReference>
<feature type="region of interest" description="Disordered" evidence="1">
    <location>
        <begin position="55"/>
        <end position="79"/>
    </location>
</feature>
<reference evidence="4" key="1">
    <citation type="journal article" date="2019" name="Int. J. Syst. Evol. Microbiol.">
        <title>The Global Catalogue of Microorganisms (GCM) 10K type strain sequencing project: providing services to taxonomists for standard genome sequencing and annotation.</title>
        <authorList>
            <consortium name="The Broad Institute Genomics Platform"/>
            <consortium name="The Broad Institute Genome Sequencing Center for Infectious Disease"/>
            <person name="Wu L."/>
            <person name="Ma J."/>
        </authorList>
    </citation>
    <scope>NUCLEOTIDE SEQUENCE [LARGE SCALE GENOMIC DNA]</scope>
    <source>
        <strain evidence="4">NBRC 108730</strain>
    </source>
</reference>
<evidence type="ECO:0000256" key="1">
    <source>
        <dbReference type="SAM" id="MobiDB-lite"/>
    </source>
</evidence>
<name>A0ABQ6JJN4_9ACTN</name>
<comment type="caution">
    <text evidence="3">The sequence shown here is derived from an EMBL/GenBank/DDBJ whole genome shotgun (WGS) entry which is preliminary data.</text>
</comment>
<gene>
    <name evidence="3" type="ORF">GCM10025868_37160</name>
</gene>